<feature type="region of interest" description="Disordered" evidence="1">
    <location>
        <begin position="1"/>
        <end position="22"/>
    </location>
</feature>
<protein>
    <submittedName>
        <fullName evidence="2">Uncharacterized protein</fullName>
    </submittedName>
</protein>
<dbReference type="AlphaFoldDB" id="A0AAE0TMM3"/>
<dbReference type="EMBL" id="JAUTXT010000069">
    <property type="protein sequence ID" value="KAK3669884.1"/>
    <property type="molecule type" value="Genomic_DNA"/>
</dbReference>
<evidence type="ECO:0000313" key="2">
    <source>
        <dbReference type="EMBL" id="KAK3669884.1"/>
    </source>
</evidence>
<reference evidence="2" key="1">
    <citation type="submission" date="2023-07" db="EMBL/GenBank/DDBJ databases">
        <title>Black Yeasts Isolated from many extreme environments.</title>
        <authorList>
            <person name="Coleine C."/>
            <person name="Stajich J.E."/>
            <person name="Selbmann L."/>
        </authorList>
    </citation>
    <scope>NUCLEOTIDE SEQUENCE</scope>
    <source>
        <strain evidence="2">CCFEE 5485</strain>
    </source>
</reference>
<name>A0AAE0TMM3_9PEZI</name>
<accession>A0AAE0TMM3</accession>
<organism evidence="2 3">
    <name type="scientific">Recurvomyces mirabilis</name>
    <dbReference type="NCBI Taxonomy" id="574656"/>
    <lineage>
        <taxon>Eukaryota</taxon>
        <taxon>Fungi</taxon>
        <taxon>Dikarya</taxon>
        <taxon>Ascomycota</taxon>
        <taxon>Pezizomycotina</taxon>
        <taxon>Dothideomycetes</taxon>
        <taxon>Dothideomycetidae</taxon>
        <taxon>Mycosphaerellales</taxon>
        <taxon>Teratosphaeriaceae</taxon>
        <taxon>Recurvomyces</taxon>
    </lineage>
</organism>
<keyword evidence="3" id="KW-1185">Reference proteome</keyword>
<comment type="caution">
    <text evidence="2">The sequence shown here is derived from an EMBL/GenBank/DDBJ whole genome shotgun (WGS) entry which is preliminary data.</text>
</comment>
<evidence type="ECO:0000313" key="3">
    <source>
        <dbReference type="Proteomes" id="UP001274830"/>
    </source>
</evidence>
<evidence type="ECO:0000256" key="1">
    <source>
        <dbReference type="SAM" id="MobiDB-lite"/>
    </source>
</evidence>
<proteinExistence type="predicted"/>
<sequence length="220" mass="25505">MAAVRTRYGRLTSHRTTGPVLETEDSAADRALMPPPPPPPPIAPGFDIPSFSPQTFMIYPWPFPRPRDFTKLYIHYREWKQREDEEKVKDVIQDGVDEWAELVIDPEFYSSEQDMHYSMGRVFVNRAKVAFSKETSWEKFVSDETTCTENDIPLQYMLRMAIFERFAVRLCNEIWSEEFPGPTWRPAPAQGRKDSKTKFILHGPRKPEEQSSPSPIHPSG</sequence>
<feature type="region of interest" description="Disordered" evidence="1">
    <location>
        <begin position="181"/>
        <end position="220"/>
    </location>
</feature>
<gene>
    <name evidence="2" type="ORF">LTR78_010265</name>
</gene>
<dbReference type="Proteomes" id="UP001274830">
    <property type="component" value="Unassembled WGS sequence"/>
</dbReference>